<evidence type="ECO:0000313" key="3">
    <source>
        <dbReference type="EMBL" id="NYZ69690.1"/>
    </source>
</evidence>
<dbReference type="AlphaFoldDB" id="A0A853I6Z9"/>
<feature type="chain" id="PRO_5032560068" evidence="2">
    <location>
        <begin position="32"/>
        <end position="291"/>
    </location>
</feature>
<dbReference type="EMBL" id="JACCKB010000122">
    <property type="protein sequence ID" value="NYZ69690.1"/>
    <property type="molecule type" value="Genomic_DNA"/>
</dbReference>
<evidence type="ECO:0000256" key="2">
    <source>
        <dbReference type="SAM" id="SignalP"/>
    </source>
</evidence>
<name>A0A853I6Z9_9GAMM</name>
<feature type="signal peptide" evidence="2">
    <location>
        <begin position="1"/>
        <end position="31"/>
    </location>
</feature>
<dbReference type="RefSeq" id="WP_180571670.1">
    <property type="nucleotide sequence ID" value="NZ_JACCKB010000122.1"/>
</dbReference>
<gene>
    <name evidence="3" type="ORF">H0A36_27115</name>
</gene>
<evidence type="ECO:0000256" key="1">
    <source>
        <dbReference type="SAM" id="MobiDB-lite"/>
    </source>
</evidence>
<proteinExistence type="predicted"/>
<feature type="compositionally biased region" description="Polar residues" evidence="1">
    <location>
        <begin position="142"/>
        <end position="151"/>
    </location>
</feature>
<keyword evidence="4" id="KW-1185">Reference proteome</keyword>
<evidence type="ECO:0000313" key="4">
    <source>
        <dbReference type="Proteomes" id="UP000569732"/>
    </source>
</evidence>
<feature type="region of interest" description="Disordered" evidence="1">
    <location>
        <begin position="138"/>
        <end position="158"/>
    </location>
</feature>
<reference evidence="3 4" key="1">
    <citation type="submission" date="2020-07" db="EMBL/GenBank/DDBJ databases">
        <title>Endozoicomonas sp. nov., isolated from sediment.</title>
        <authorList>
            <person name="Gu T."/>
        </authorList>
    </citation>
    <scope>NUCLEOTIDE SEQUENCE [LARGE SCALE GENOMIC DNA]</scope>
    <source>
        <strain evidence="3 4">SM1973</strain>
    </source>
</reference>
<comment type="caution">
    <text evidence="3">The sequence shown here is derived from an EMBL/GenBank/DDBJ whole genome shotgun (WGS) entry which is preliminary data.</text>
</comment>
<dbReference type="Proteomes" id="UP000569732">
    <property type="component" value="Unassembled WGS sequence"/>
</dbReference>
<organism evidence="3 4">
    <name type="scientific">Spartinivicinus marinus</name>
    <dbReference type="NCBI Taxonomy" id="2994442"/>
    <lineage>
        <taxon>Bacteria</taxon>
        <taxon>Pseudomonadati</taxon>
        <taxon>Pseudomonadota</taxon>
        <taxon>Gammaproteobacteria</taxon>
        <taxon>Oceanospirillales</taxon>
        <taxon>Zooshikellaceae</taxon>
        <taxon>Spartinivicinus</taxon>
    </lineage>
</organism>
<accession>A0A853I6Z9</accession>
<sequence>MRVNSLFNFTIPSVLLVVGSSFTFLPNNADAARGGKGGKQTTAVATFTGTADCSTGVKSTDVAVGQNTSQCFTYDIEVEVKVGETAFDETTSDFNLSMSGEDCAHDVGADSMDECTDGSEDGSTDGVYVAQDGGDGGGSCVVSLSQPDSVANNNPPPQEPEFIIIQHDGAGNPAQAAKCTVTVWVETDLHRGQSDCSFGDPEVCSDDPNDILVYRPASCSTLKHTPQGDPVLDGNGNVVVDTFNMHQLKTFNKDGDPTDFQDLVQVLQAVDTDGDGLADCVDPFPNDPNLP</sequence>
<keyword evidence="2" id="KW-0732">Signal</keyword>
<protein>
    <submittedName>
        <fullName evidence="3">Uncharacterized protein</fullName>
    </submittedName>
</protein>